<evidence type="ECO:0000256" key="1">
    <source>
        <dbReference type="SAM" id="MobiDB-lite"/>
    </source>
</evidence>
<feature type="region of interest" description="Disordered" evidence="1">
    <location>
        <begin position="99"/>
        <end position="129"/>
    </location>
</feature>
<reference evidence="3" key="1">
    <citation type="journal article" date="2014" name="Cell">
        <title>The Architecture of a Scrambled Genome Reveals Massive Levels of Genomic Rearrangement during Development.</title>
        <authorList>
            <person name="Chen X."/>
            <person name="Bracht J.R."/>
            <person name="Goldman A.D."/>
            <person name="Dolzhenko E."/>
            <person name="Clay D.M."/>
            <person name="Swart E.C."/>
            <person name="Perlman D.H."/>
            <person name="Doak T.G."/>
            <person name="Stuart A."/>
            <person name="Amemiya C.T."/>
            <person name="Sebra R.P."/>
            <person name="Landweber L.F."/>
        </authorList>
    </citation>
    <scope>NUCLEOTIDE SEQUENCE [LARGE SCALE GENOMIC DNA]</scope>
    <source>
        <strain evidence="3">JRB310</strain>
    </source>
</reference>
<keyword evidence="3" id="KW-1185">Reference proteome</keyword>
<accession>A0A073HY77</accession>
<evidence type="ECO:0000313" key="2">
    <source>
        <dbReference type="EMBL" id="KEJ82963.1"/>
    </source>
</evidence>
<protein>
    <submittedName>
        <fullName evidence="2">Uncharacterized protein</fullName>
    </submittedName>
</protein>
<dbReference type="Proteomes" id="UP000053232">
    <property type="component" value="Unassembled WGS sequence"/>
</dbReference>
<dbReference type="EMBL" id="ARYC01001614">
    <property type="protein sequence ID" value="KEJ82963.1"/>
    <property type="molecule type" value="Genomic_DNA"/>
</dbReference>
<organism evidence="2 3">
    <name type="scientific">Oxytricha trifallax</name>
    <dbReference type="NCBI Taxonomy" id="1172189"/>
    <lineage>
        <taxon>Eukaryota</taxon>
        <taxon>Sar</taxon>
        <taxon>Alveolata</taxon>
        <taxon>Ciliophora</taxon>
        <taxon>Intramacronucleata</taxon>
        <taxon>Spirotrichea</taxon>
        <taxon>Stichotrichia</taxon>
        <taxon>Sporadotrichida</taxon>
        <taxon>Oxytrichidae</taxon>
        <taxon>Oxytrichinae</taxon>
        <taxon>Oxytricha</taxon>
    </lineage>
</organism>
<dbReference type="AlphaFoldDB" id="A0A073HY77"/>
<proteinExistence type="predicted"/>
<evidence type="ECO:0000313" key="3">
    <source>
        <dbReference type="Proteomes" id="UP000053232"/>
    </source>
</evidence>
<comment type="caution">
    <text evidence="2">The sequence shown here is derived from an EMBL/GenBank/DDBJ whole genome shotgun (WGS) entry which is preliminary data.</text>
</comment>
<gene>
    <name evidence="2" type="ORF">OXYTRIMIC_647</name>
</gene>
<sequence length="129" mass="15186">MKGNLQMHKTEQLKEVEYPPCCSTFTCKMHFTHNMNYSHQQSKGKLQHLRTTYSSTLKTNNSSKNFEKLQRDRTDSQFETQYNEDSVLKRLDIIQTTNRNRRGKISTRGQVSRYKHSTKHSTAAQKNVE</sequence>
<name>A0A073HY77_9SPIT</name>
<feature type="compositionally biased region" description="Polar residues" evidence="1">
    <location>
        <begin position="120"/>
        <end position="129"/>
    </location>
</feature>